<feature type="domain" description="BRCT" evidence="3">
    <location>
        <begin position="312"/>
        <end position="412"/>
    </location>
</feature>
<gene>
    <name evidence="4" type="ORF">M501DRAFT_992978</name>
</gene>
<feature type="compositionally biased region" description="Low complexity" evidence="2">
    <location>
        <begin position="653"/>
        <end position="668"/>
    </location>
</feature>
<evidence type="ECO:0000259" key="3">
    <source>
        <dbReference type="PROSITE" id="PS50172"/>
    </source>
</evidence>
<accession>A0A9P4VM14</accession>
<dbReference type="Pfam" id="PF00533">
    <property type="entry name" value="BRCT"/>
    <property type="match status" value="1"/>
</dbReference>
<dbReference type="CDD" id="cd17731">
    <property type="entry name" value="BRCT_TopBP1_rpt2_like"/>
    <property type="match status" value="1"/>
</dbReference>
<dbReference type="GO" id="GO:0033314">
    <property type="term" value="P:mitotic DNA replication checkpoint signaling"/>
    <property type="evidence" value="ECO:0007669"/>
    <property type="project" value="TreeGrafter"/>
</dbReference>
<feature type="compositionally biased region" description="Polar residues" evidence="2">
    <location>
        <begin position="669"/>
        <end position="679"/>
    </location>
</feature>
<dbReference type="AlphaFoldDB" id="A0A9P4VM14"/>
<feature type="compositionally biased region" description="Low complexity" evidence="2">
    <location>
        <begin position="548"/>
        <end position="566"/>
    </location>
</feature>
<feature type="compositionally biased region" description="Gly residues" evidence="2">
    <location>
        <begin position="742"/>
        <end position="751"/>
    </location>
</feature>
<dbReference type="PANTHER" id="PTHR13561">
    <property type="entry name" value="DNA REPLICATION REGULATOR DPB11-RELATED"/>
    <property type="match status" value="1"/>
</dbReference>
<feature type="compositionally biased region" description="Low complexity" evidence="2">
    <location>
        <begin position="618"/>
        <end position="634"/>
    </location>
</feature>
<proteinExistence type="predicted"/>
<evidence type="ECO:0000256" key="1">
    <source>
        <dbReference type="ARBA" id="ARBA00022737"/>
    </source>
</evidence>
<name>A0A9P4VM14_9PEZI</name>
<dbReference type="OrthoDB" id="251770at2759"/>
<dbReference type="Proteomes" id="UP000799429">
    <property type="component" value="Unassembled WGS sequence"/>
</dbReference>
<organism evidence="4 5">
    <name type="scientific">Patellaria atrata CBS 101060</name>
    <dbReference type="NCBI Taxonomy" id="1346257"/>
    <lineage>
        <taxon>Eukaryota</taxon>
        <taxon>Fungi</taxon>
        <taxon>Dikarya</taxon>
        <taxon>Ascomycota</taxon>
        <taxon>Pezizomycotina</taxon>
        <taxon>Dothideomycetes</taxon>
        <taxon>Dothideomycetes incertae sedis</taxon>
        <taxon>Patellariales</taxon>
        <taxon>Patellariaceae</taxon>
        <taxon>Patellaria</taxon>
    </lineage>
</organism>
<dbReference type="SMART" id="SM00292">
    <property type="entry name" value="BRCT"/>
    <property type="match status" value="3"/>
</dbReference>
<sequence length="759" mass="84096">MTEPEEDIDVLAQQPLAGVIMCCTSISPEERSQLADVAIQMGATHKYDLTSDVTHLIVGSIDTPKYRYVARERQDVKVVLPEWVEAIRQSWMQGGHTDVSALEEKHKAPVFFGLHICMTGFEDLKQRSGIIESVQNNGGRYQGDLTRSITHLIAANPSGKKYEHAMMWNIKIVSLEWLHDSIERGMTLEEQLYSPLKEPEKRGNGAWKRPGTNSASEVTRSLSARTVDTRENTRKKLRRTASVRLEIQSEAIWADITLAGGAQKLADKQSTAQEDVENIPHPGHKLSNHDVYTVDNQEASVSHGNKGTQPSQNVGLFEGRIVLIEGFTSSKCSVLQDHLYNNGAFVMVDPQDLDSFPEETQGRGFRLLPHDIPFQDSTYRSISVSKLTVVSTLWVEKCLHRKQLLDPMLNVLCQPFSKLEVEVVKLMGATYSEFLNFDVSVLVCNTKAPKREKLLYALEHNIHIVDAEWLWSSIGHYKVQPFEKFPVPLPRDLAHFKRVGQPNESIVRTEPVIKAQSPQNSISEGRPPNPPRGNHQELSSSAPGTNMTSSKTSTSTPRSSSPPKQSLQDLPPEMNSPKKSLFGQTLNPSTTEQAVKPSNDPVETISPADPPPTESESLQQQIAQLFALKQAQLAKPKPDTASNRRDRRRKGLLGRAQSGQGSGRSLSATSSIEHGNSQKLLAGGDGSGYEKGEQEVDASQRLGYEDEDARVKREEVIRRMGGRVEERVQVERIGTVKDVETGVGGGGGGVGERVRRRRG</sequence>
<dbReference type="Pfam" id="PF12738">
    <property type="entry name" value="PTCB-BRCT"/>
    <property type="match status" value="2"/>
</dbReference>
<feature type="region of interest" description="Disordered" evidence="2">
    <location>
        <begin position="505"/>
        <end position="707"/>
    </location>
</feature>
<dbReference type="GO" id="GO:0007095">
    <property type="term" value="P:mitotic G2 DNA damage checkpoint signaling"/>
    <property type="evidence" value="ECO:0007669"/>
    <property type="project" value="TreeGrafter"/>
</dbReference>
<dbReference type="PANTHER" id="PTHR13561:SF20">
    <property type="entry name" value="DNA TOPOISOMERASE 2-BINDING PROTEIN 1"/>
    <property type="match status" value="1"/>
</dbReference>
<protein>
    <recommendedName>
        <fullName evidence="3">BRCT domain-containing protein</fullName>
    </recommendedName>
</protein>
<feature type="domain" description="BRCT" evidence="3">
    <location>
        <begin position="106"/>
        <end position="195"/>
    </location>
</feature>
<dbReference type="SUPFAM" id="SSF52113">
    <property type="entry name" value="BRCT domain"/>
    <property type="match status" value="3"/>
</dbReference>
<dbReference type="Gene3D" id="3.40.50.10190">
    <property type="entry name" value="BRCT domain"/>
    <property type="match status" value="4"/>
</dbReference>
<feature type="domain" description="BRCT" evidence="3">
    <location>
        <begin position="11"/>
        <end position="84"/>
    </location>
</feature>
<feature type="region of interest" description="Disordered" evidence="2">
    <location>
        <begin position="739"/>
        <end position="759"/>
    </location>
</feature>
<comment type="caution">
    <text evidence="4">The sequence shown here is derived from an EMBL/GenBank/DDBJ whole genome shotgun (WGS) entry which is preliminary data.</text>
</comment>
<dbReference type="EMBL" id="MU006097">
    <property type="protein sequence ID" value="KAF2838106.1"/>
    <property type="molecule type" value="Genomic_DNA"/>
</dbReference>
<dbReference type="PROSITE" id="PS50172">
    <property type="entry name" value="BRCT"/>
    <property type="match status" value="4"/>
</dbReference>
<dbReference type="InterPro" id="IPR059215">
    <property type="entry name" value="BRCT2_TopBP1-like"/>
</dbReference>
<feature type="domain" description="BRCT" evidence="3">
    <location>
        <begin position="422"/>
        <end position="487"/>
    </location>
</feature>
<feature type="region of interest" description="Disordered" evidence="2">
    <location>
        <begin position="267"/>
        <end position="289"/>
    </location>
</feature>
<keyword evidence="5" id="KW-1185">Reference proteome</keyword>
<dbReference type="GO" id="GO:0006270">
    <property type="term" value="P:DNA replication initiation"/>
    <property type="evidence" value="ECO:0007669"/>
    <property type="project" value="TreeGrafter"/>
</dbReference>
<reference evidence="4" key="1">
    <citation type="journal article" date="2020" name="Stud. Mycol.">
        <title>101 Dothideomycetes genomes: a test case for predicting lifestyles and emergence of pathogens.</title>
        <authorList>
            <person name="Haridas S."/>
            <person name="Albert R."/>
            <person name="Binder M."/>
            <person name="Bloem J."/>
            <person name="Labutti K."/>
            <person name="Salamov A."/>
            <person name="Andreopoulos B."/>
            <person name="Baker S."/>
            <person name="Barry K."/>
            <person name="Bills G."/>
            <person name="Bluhm B."/>
            <person name="Cannon C."/>
            <person name="Castanera R."/>
            <person name="Culley D."/>
            <person name="Daum C."/>
            <person name="Ezra D."/>
            <person name="Gonzalez J."/>
            <person name="Henrissat B."/>
            <person name="Kuo A."/>
            <person name="Liang C."/>
            <person name="Lipzen A."/>
            <person name="Lutzoni F."/>
            <person name="Magnuson J."/>
            <person name="Mondo S."/>
            <person name="Nolan M."/>
            <person name="Ohm R."/>
            <person name="Pangilinan J."/>
            <person name="Park H.-J."/>
            <person name="Ramirez L."/>
            <person name="Alfaro M."/>
            <person name="Sun H."/>
            <person name="Tritt A."/>
            <person name="Yoshinaga Y."/>
            <person name="Zwiers L.-H."/>
            <person name="Turgeon B."/>
            <person name="Goodwin S."/>
            <person name="Spatafora J."/>
            <person name="Crous P."/>
            <person name="Grigoriev I."/>
        </authorList>
    </citation>
    <scope>NUCLEOTIDE SEQUENCE</scope>
    <source>
        <strain evidence="4">CBS 101060</strain>
    </source>
</reference>
<dbReference type="InterPro" id="IPR036420">
    <property type="entry name" value="BRCT_dom_sf"/>
</dbReference>
<evidence type="ECO:0000313" key="5">
    <source>
        <dbReference type="Proteomes" id="UP000799429"/>
    </source>
</evidence>
<feature type="region of interest" description="Disordered" evidence="2">
    <location>
        <begin position="197"/>
        <end position="219"/>
    </location>
</feature>
<evidence type="ECO:0000313" key="4">
    <source>
        <dbReference type="EMBL" id="KAF2838106.1"/>
    </source>
</evidence>
<evidence type="ECO:0000256" key="2">
    <source>
        <dbReference type="SAM" id="MobiDB-lite"/>
    </source>
</evidence>
<dbReference type="InterPro" id="IPR001357">
    <property type="entry name" value="BRCT_dom"/>
</dbReference>
<feature type="compositionally biased region" description="Polar residues" evidence="2">
    <location>
        <begin position="536"/>
        <end position="547"/>
    </location>
</feature>
<dbReference type="FunFam" id="3.40.50.10190:FF:000010">
    <property type="entry name" value="DNA topoisomerase II binding protein 1"/>
    <property type="match status" value="1"/>
</dbReference>
<feature type="compositionally biased region" description="Polar residues" evidence="2">
    <location>
        <begin position="582"/>
        <end position="593"/>
    </location>
</feature>
<keyword evidence="1" id="KW-0677">Repeat</keyword>